<keyword evidence="4 8" id="KW-0479">Metal-binding</keyword>
<comment type="catalytic activity">
    <reaction evidence="8">
        <text>L-seryl-[protein] + ATP = 3-O-(5'-adenylyl)-L-seryl-[protein] + diphosphate</text>
        <dbReference type="Rhea" id="RHEA:58120"/>
        <dbReference type="Rhea" id="RHEA-COMP:9863"/>
        <dbReference type="Rhea" id="RHEA-COMP:15073"/>
        <dbReference type="ChEBI" id="CHEBI:29999"/>
        <dbReference type="ChEBI" id="CHEBI:30616"/>
        <dbReference type="ChEBI" id="CHEBI:33019"/>
        <dbReference type="ChEBI" id="CHEBI:142516"/>
        <dbReference type="EC" id="2.7.7.108"/>
    </reaction>
</comment>
<dbReference type="PANTHER" id="PTHR32057">
    <property type="entry name" value="PROTEIN ADENYLYLTRANSFERASE SELO, MITOCHONDRIAL"/>
    <property type="match status" value="1"/>
</dbReference>
<evidence type="ECO:0000256" key="8">
    <source>
        <dbReference type="HAMAP-Rule" id="MF_00692"/>
    </source>
</evidence>
<comment type="function">
    <text evidence="8">Nucleotidyltransferase involved in the post-translational modification of proteins. It can catalyze the addition of adenosine monophosphate (AMP) or uridine monophosphate (UMP) to a protein, resulting in modifications known as AMPylation and UMPylation.</text>
</comment>
<evidence type="ECO:0000313" key="11">
    <source>
        <dbReference type="Proteomes" id="UP000271320"/>
    </source>
</evidence>
<comment type="catalytic activity">
    <reaction evidence="8">
        <text>L-tyrosyl-[protein] + ATP = O-(5'-adenylyl)-L-tyrosyl-[protein] + diphosphate</text>
        <dbReference type="Rhea" id="RHEA:54288"/>
        <dbReference type="Rhea" id="RHEA-COMP:10136"/>
        <dbReference type="Rhea" id="RHEA-COMP:13846"/>
        <dbReference type="ChEBI" id="CHEBI:30616"/>
        <dbReference type="ChEBI" id="CHEBI:33019"/>
        <dbReference type="ChEBI" id="CHEBI:46858"/>
        <dbReference type="ChEBI" id="CHEBI:83624"/>
        <dbReference type="EC" id="2.7.7.108"/>
    </reaction>
</comment>
<comment type="catalytic activity">
    <reaction evidence="8">
        <text>L-threonyl-[protein] + ATP = 3-O-(5'-adenylyl)-L-threonyl-[protein] + diphosphate</text>
        <dbReference type="Rhea" id="RHEA:54292"/>
        <dbReference type="Rhea" id="RHEA-COMP:11060"/>
        <dbReference type="Rhea" id="RHEA-COMP:13847"/>
        <dbReference type="ChEBI" id="CHEBI:30013"/>
        <dbReference type="ChEBI" id="CHEBI:30616"/>
        <dbReference type="ChEBI" id="CHEBI:33019"/>
        <dbReference type="ChEBI" id="CHEBI:138113"/>
        <dbReference type="EC" id="2.7.7.108"/>
    </reaction>
</comment>
<keyword evidence="5 8" id="KW-0547">Nucleotide-binding</keyword>
<evidence type="ECO:0000256" key="4">
    <source>
        <dbReference type="ARBA" id="ARBA00022723"/>
    </source>
</evidence>
<evidence type="ECO:0000256" key="6">
    <source>
        <dbReference type="ARBA" id="ARBA00022840"/>
    </source>
</evidence>
<dbReference type="Pfam" id="PF02696">
    <property type="entry name" value="SelO"/>
    <property type="match status" value="1"/>
</dbReference>
<dbReference type="InterPro" id="IPR003846">
    <property type="entry name" value="SelO"/>
</dbReference>
<gene>
    <name evidence="8" type="primary">ydiU</name>
    <name evidence="8" type="synonym">selO</name>
    <name evidence="10" type="ORF">EA752_11195</name>
</gene>
<feature type="binding site" evidence="8">
    <location>
        <position position="244"/>
    </location>
    <ligand>
        <name>Mg(2+)</name>
        <dbReference type="ChEBI" id="CHEBI:18420"/>
    </ligand>
</feature>
<feature type="region of interest" description="Disordered" evidence="9">
    <location>
        <begin position="455"/>
        <end position="480"/>
    </location>
</feature>
<keyword evidence="6 8" id="KW-0067">ATP-binding</keyword>
<comment type="catalytic activity">
    <reaction evidence="8">
        <text>L-tyrosyl-[protein] + UTP = O-(5'-uridylyl)-L-tyrosyl-[protein] + diphosphate</text>
        <dbReference type="Rhea" id="RHEA:83887"/>
        <dbReference type="Rhea" id="RHEA-COMP:10136"/>
        <dbReference type="Rhea" id="RHEA-COMP:20238"/>
        <dbReference type="ChEBI" id="CHEBI:33019"/>
        <dbReference type="ChEBI" id="CHEBI:46398"/>
        <dbReference type="ChEBI" id="CHEBI:46858"/>
        <dbReference type="ChEBI" id="CHEBI:90602"/>
    </reaction>
</comment>
<feature type="binding site" evidence="8">
    <location>
        <position position="84"/>
    </location>
    <ligand>
        <name>ATP</name>
        <dbReference type="ChEBI" id="CHEBI:30616"/>
    </ligand>
</feature>
<dbReference type="Proteomes" id="UP000271320">
    <property type="component" value="Unassembled WGS sequence"/>
</dbReference>
<dbReference type="GO" id="GO:0005524">
    <property type="term" value="F:ATP binding"/>
    <property type="evidence" value="ECO:0007669"/>
    <property type="project" value="UniProtKB-UniRule"/>
</dbReference>
<feature type="binding site" evidence="8">
    <location>
        <position position="175"/>
    </location>
    <ligand>
        <name>ATP</name>
        <dbReference type="ChEBI" id="CHEBI:30616"/>
    </ligand>
</feature>
<keyword evidence="7 8" id="KW-0460">Magnesium</keyword>
<evidence type="ECO:0000256" key="9">
    <source>
        <dbReference type="SAM" id="MobiDB-lite"/>
    </source>
</evidence>
<reference evidence="10 11" key="1">
    <citation type="submission" date="2018-10" db="EMBL/GenBank/DDBJ databases">
        <title>GWAS and RNA-Seq identify cryptic mechanisms of antimicrobial resistance in Acinetobacter baumannii.</title>
        <authorList>
            <person name="Sahl J.W."/>
        </authorList>
    </citation>
    <scope>NUCLEOTIDE SEQUENCE [LARGE SCALE GENOMIC DNA]</scope>
    <source>
        <strain evidence="10 11">TG41884</strain>
    </source>
</reference>
<feature type="binding site" evidence="8">
    <location>
        <position position="253"/>
    </location>
    <ligand>
        <name>Mg(2+)</name>
        <dbReference type="ChEBI" id="CHEBI:18420"/>
    </ligand>
</feature>
<sequence>MQFNPLYPSLPSKLFHVQQPSPLRGAKAGHFNSALADELQWSEDDKNAWVEICSGQRTFPEFPSLAMVYAGHQFGQWAGQLGDGRGLLIAQILNTKGQTIDLHLKGAGPTPYSRMGDGRAVLRSVVREYLAGHALNALGVASSHAVGFTTSTQGVQREKLELGAMLLRTSECHIRLGHFEWINQYAPELLSEFTQKCIEWHYPECLETENPILSFAKKVVECTAIMIAKWQLVGFAHGVMNTDNLNITGSTLDFGPYGFMERFRPNWINNHSDYQGRYTYQNQPSIGHWNLWTWLNNLIPLAEPEQKDKFKEELARCLEQFEPIFLEHYGQGLCQKMGLPHFHKDSLDCSFAFLRILQTEQLDYTQSFIRLQNKEYKTLRDDCLDIRQFDEFLSQYQSIREHQDTDELDANMQKANPIYILRNHMAQRAIEAAERDDFSEVDRLFKLLNHPYTRQPELEQPQDLGPLPSDVPDVAVSCSS</sequence>
<dbReference type="EC" id="2.7.7.108" evidence="8"/>
<comment type="similarity">
    <text evidence="1 8">Belongs to the SELO family.</text>
</comment>
<proteinExistence type="inferred from homology"/>
<dbReference type="GO" id="GO:0030145">
    <property type="term" value="F:manganese ion binding"/>
    <property type="evidence" value="ECO:0007669"/>
    <property type="project" value="UniProtKB-UniRule"/>
</dbReference>
<dbReference type="PANTHER" id="PTHR32057:SF14">
    <property type="entry name" value="PROTEIN ADENYLYLTRANSFERASE SELO, MITOCHONDRIAL"/>
    <property type="match status" value="1"/>
</dbReference>
<dbReference type="EMBL" id="RFEW01000007">
    <property type="protein sequence ID" value="RSO59304.1"/>
    <property type="molecule type" value="Genomic_DNA"/>
</dbReference>
<feature type="binding site" evidence="8">
    <location>
        <position position="85"/>
    </location>
    <ligand>
        <name>ATP</name>
        <dbReference type="ChEBI" id="CHEBI:30616"/>
    </ligand>
</feature>
<evidence type="ECO:0000256" key="5">
    <source>
        <dbReference type="ARBA" id="ARBA00022741"/>
    </source>
</evidence>
<dbReference type="RefSeq" id="WP_017385626.1">
    <property type="nucleotide sequence ID" value="NZ_BBTQ01000012.1"/>
</dbReference>
<comment type="catalytic activity">
    <reaction evidence="8">
        <text>L-histidyl-[protein] + UTP = N(tele)-(5'-uridylyl)-L-histidyl-[protein] + diphosphate</text>
        <dbReference type="Rhea" id="RHEA:83891"/>
        <dbReference type="Rhea" id="RHEA-COMP:9745"/>
        <dbReference type="Rhea" id="RHEA-COMP:20239"/>
        <dbReference type="ChEBI" id="CHEBI:29979"/>
        <dbReference type="ChEBI" id="CHEBI:33019"/>
        <dbReference type="ChEBI" id="CHEBI:46398"/>
        <dbReference type="ChEBI" id="CHEBI:233474"/>
    </reaction>
</comment>
<keyword evidence="3 8" id="KW-0548">Nucleotidyltransferase</keyword>
<feature type="active site" description="Proton acceptor" evidence="8">
    <location>
        <position position="243"/>
    </location>
</feature>
<evidence type="ECO:0000256" key="2">
    <source>
        <dbReference type="ARBA" id="ARBA00022679"/>
    </source>
</evidence>
<feature type="binding site" evidence="8">
    <location>
        <position position="168"/>
    </location>
    <ligand>
        <name>ATP</name>
        <dbReference type="ChEBI" id="CHEBI:30616"/>
    </ligand>
</feature>
<feature type="binding site" evidence="8">
    <location>
        <position position="105"/>
    </location>
    <ligand>
        <name>ATP</name>
        <dbReference type="ChEBI" id="CHEBI:30616"/>
    </ligand>
</feature>
<dbReference type="AlphaFoldDB" id="A0A1C2TXQ3"/>
<feature type="binding site" evidence="8">
    <location>
        <position position="82"/>
    </location>
    <ligand>
        <name>ATP</name>
        <dbReference type="ChEBI" id="CHEBI:30616"/>
    </ligand>
</feature>
<dbReference type="HAMAP" id="MF_00692">
    <property type="entry name" value="SelO"/>
    <property type="match status" value="1"/>
</dbReference>
<dbReference type="EC" id="2.7.7.-" evidence="8"/>
<comment type="catalytic activity">
    <reaction evidence="8">
        <text>L-seryl-[protein] + UTP = O-(5'-uridylyl)-L-seryl-[protein] + diphosphate</text>
        <dbReference type="Rhea" id="RHEA:64604"/>
        <dbReference type="Rhea" id="RHEA-COMP:9863"/>
        <dbReference type="Rhea" id="RHEA-COMP:16635"/>
        <dbReference type="ChEBI" id="CHEBI:29999"/>
        <dbReference type="ChEBI" id="CHEBI:33019"/>
        <dbReference type="ChEBI" id="CHEBI:46398"/>
        <dbReference type="ChEBI" id="CHEBI:156051"/>
    </reaction>
</comment>
<protein>
    <recommendedName>
        <fullName evidence="8">Protein nucleotidyltransferase YdiU</fullName>
        <ecNumber evidence="8">2.7.7.-</ecNumber>
    </recommendedName>
    <alternativeName>
        <fullName evidence="8">Protein adenylyltransferase YdiU</fullName>
        <ecNumber evidence="8">2.7.7.108</ecNumber>
    </alternativeName>
    <alternativeName>
        <fullName evidence="8">Protein uridylyltransferase YdiU</fullName>
        <ecNumber evidence="8">2.7.7.-</ecNumber>
    </alternativeName>
</protein>
<comment type="caution">
    <text evidence="10">The sequence shown here is derived from an EMBL/GenBank/DDBJ whole genome shotgun (WGS) entry which is preliminary data.</text>
</comment>
<feature type="binding site" evidence="8">
    <location>
        <position position="253"/>
    </location>
    <ligand>
        <name>ATP</name>
        <dbReference type="ChEBI" id="CHEBI:30616"/>
    </ligand>
</feature>
<evidence type="ECO:0000313" key="10">
    <source>
        <dbReference type="EMBL" id="RSO59304.1"/>
    </source>
</evidence>
<evidence type="ECO:0000256" key="7">
    <source>
        <dbReference type="ARBA" id="ARBA00022842"/>
    </source>
</evidence>
<dbReference type="GO" id="GO:0070733">
    <property type="term" value="F:AMPylase activity"/>
    <property type="evidence" value="ECO:0007669"/>
    <property type="project" value="UniProtKB-EC"/>
</dbReference>
<feature type="binding site" evidence="8">
    <location>
        <position position="118"/>
    </location>
    <ligand>
        <name>ATP</name>
        <dbReference type="ChEBI" id="CHEBI:30616"/>
    </ligand>
</feature>
<comment type="cofactor">
    <cofactor evidence="8">
        <name>Mg(2+)</name>
        <dbReference type="ChEBI" id="CHEBI:18420"/>
    </cofactor>
    <cofactor evidence="8">
        <name>Mn(2+)</name>
        <dbReference type="ChEBI" id="CHEBI:29035"/>
    </cofactor>
</comment>
<organism evidence="10 11">
    <name type="scientific">Acinetobacter pittii</name>
    <name type="common">Acinetobacter genomosp. 3</name>
    <dbReference type="NCBI Taxonomy" id="48296"/>
    <lineage>
        <taxon>Bacteria</taxon>
        <taxon>Pseudomonadati</taxon>
        <taxon>Pseudomonadota</taxon>
        <taxon>Gammaproteobacteria</taxon>
        <taxon>Moraxellales</taxon>
        <taxon>Moraxellaceae</taxon>
        <taxon>Acinetobacter</taxon>
        <taxon>Acinetobacter calcoaceticus/baumannii complex</taxon>
    </lineage>
</organism>
<name>A0A1C2TXQ3_ACIPI</name>
<dbReference type="NCBIfam" id="NF000658">
    <property type="entry name" value="PRK00029.1"/>
    <property type="match status" value="1"/>
</dbReference>
<evidence type="ECO:0000256" key="1">
    <source>
        <dbReference type="ARBA" id="ARBA00009747"/>
    </source>
</evidence>
<feature type="binding site" evidence="8">
    <location>
        <position position="117"/>
    </location>
    <ligand>
        <name>ATP</name>
        <dbReference type="ChEBI" id="CHEBI:30616"/>
    </ligand>
</feature>
<keyword evidence="8" id="KW-0464">Manganese</keyword>
<keyword evidence="2 8" id="KW-0808">Transferase</keyword>
<dbReference type="GO" id="GO:0000287">
    <property type="term" value="F:magnesium ion binding"/>
    <property type="evidence" value="ECO:0007669"/>
    <property type="project" value="UniProtKB-UniRule"/>
</dbReference>
<accession>A0A1C2TXQ3</accession>
<evidence type="ECO:0000256" key="3">
    <source>
        <dbReference type="ARBA" id="ARBA00022695"/>
    </source>
</evidence>